<dbReference type="RefSeq" id="WP_224978233.1">
    <property type="nucleotide sequence ID" value="NZ_BAAAYK010000038.1"/>
</dbReference>
<evidence type="ECO:0000256" key="7">
    <source>
        <dbReference type="SAM" id="SignalP"/>
    </source>
</evidence>
<reference evidence="9" key="1">
    <citation type="journal article" date="2019" name="Int. J. Syst. Evol. Microbiol.">
        <title>The Global Catalogue of Microorganisms (GCM) 10K type strain sequencing project: providing services to taxonomists for standard genome sequencing and annotation.</title>
        <authorList>
            <consortium name="The Broad Institute Genomics Platform"/>
            <consortium name="The Broad Institute Genome Sequencing Center for Infectious Disease"/>
            <person name="Wu L."/>
            <person name="Ma J."/>
        </authorList>
    </citation>
    <scope>NUCLEOTIDE SEQUENCE [LARGE SCALE GENOMIC DNA]</scope>
    <source>
        <strain evidence="9">JCM 9687</strain>
    </source>
</reference>
<accession>A0ABP6RYP7</accession>
<evidence type="ECO:0000256" key="3">
    <source>
        <dbReference type="ARBA" id="ARBA00022723"/>
    </source>
</evidence>
<dbReference type="Pfam" id="PF01297">
    <property type="entry name" value="ZnuA"/>
    <property type="match status" value="1"/>
</dbReference>
<gene>
    <name evidence="8" type="ORF">GCM10020366_56190</name>
</gene>
<keyword evidence="9" id="KW-1185">Reference proteome</keyword>
<feature type="chain" id="PRO_5046577769" evidence="7">
    <location>
        <begin position="28"/>
        <end position="337"/>
    </location>
</feature>
<dbReference type="PANTHER" id="PTHR42953">
    <property type="entry name" value="HIGH-AFFINITY ZINC UPTAKE SYSTEM PROTEIN ZNUA-RELATED"/>
    <property type="match status" value="1"/>
</dbReference>
<feature type="region of interest" description="Disordered" evidence="6">
    <location>
        <begin position="124"/>
        <end position="160"/>
    </location>
</feature>
<organism evidence="8 9">
    <name type="scientific">Saccharopolyspora gregorii</name>
    <dbReference type="NCBI Taxonomy" id="33914"/>
    <lineage>
        <taxon>Bacteria</taxon>
        <taxon>Bacillati</taxon>
        <taxon>Actinomycetota</taxon>
        <taxon>Actinomycetes</taxon>
        <taxon>Pseudonocardiales</taxon>
        <taxon>Pseudonocardiaceae</taxon>
        <taxon>Saccharopolyspora</taxon>
    </lineage>
</organism>
<evidence type="ECO:0000256" key="6">
    <source>
        <dbReference type="SAM" id="MobiDB-lite"/>
    </source>
</evidence>
<feature type="signal peptide" evidence="7">
    <location>
        <begin position="1"/>
        <end position="27"/>
    </location>
</feature>
<evidence type="ECO:0000256" key="2">
    <source>
        <dbReference type="ARBA" id="ARBA00022448"/>
    </source>
</evidence>
<evidence type="ECO:0000256" key="1">
    <source>
        <dbReference type="ARBA" id="ARBA00004196"/>
    </source>
</evidence>
<evidence type="ECO:0000256" key="5">
    <source>
        <dbReference type="RuleBase" id="RU003512"/>
    </source>
</evidence>
<keyword evidence="3" id="KW-0479">Metal-binding</keyword>
<dbReference type="InterPro" id="IPR050492">
    <property type="entry name" value="Bact_metal-bind_prot9"/>
</dbReference>
<evidence type="ECO:0000313" key="9">
    <source>
        <dbReference type="Proteomes" id="UP001500483"/>
    </source>
</evidence>
<keyword evidence="2 5" id="KW-0813">Transport</keyword>
<keyword evidence="4 7" id="KW-0732">Signal</keyword>
<protein>
    <submittedName>
        <fullName evidence="8">Zinc ABC transporter substrate-binding protein</fullName>
    </submittedName>
</protein>
<dbReference type="PROSITE" id="PS51257">
    <property type="entry name" value="PROKAR_LIPOPROTEIN"/>
    <property type="match status" value="1"/>
</dbReference>
<proteinExistence type="inferred from homology"/>
<dbReference type="Proteomes" id="UP001500483">
    <property type="component" value="Unassembled WGS sequence"/>
</dbReference>
<name>A0ABP6RYP7_9PSEU</name>
<evidence type="ECO:0000313" key="8">
    <source>
        <dbReference type="EMBL" id="GAA3363608.1"/>
    </source>
</evidence>
<sequence length="337" mass="35522">MTVFTRRARRGGAALTGLAVVALTAGACGGGSGQSADDGKLKVVATTNVWASVARAVGGQDVDVESIIDDPAADPHSYESSPQDAAKLSEADLVLLNGGGYDEFAEKILGAGGEKPTVQAFEGEHEHGDHAAEEHGSEPAEEHGAEHAGEAHGHEGHHHDHSVNEHVWYDLHVVRETADRVADELGELQPEKAQAFRDGAARFGEQIGGLEGRVQQISATEHGKKVIVTEPVAHYLVEAAGLTDITPQSFVNSVEDGNDPSAASVAEIQNAVNSKQAAAVIYNPQTESPVTESVRKGAEQNRTPVVEMTETLPQDQDYVRWMDGQISALQTALSGQA</sequence>
<comment type="caution">
    <text evidence="8">The sequence shown here is derived from an EMBL/GenBank/DDBJ whole genome shotgun (WGS) entry which is preliminary data.</text>
</comment>
<dbReference type="PANTHER" id="PTHR42953:SF1">
    <property type="entry name" value="METAL-BINDING PROTEIN HI_0362-RELATED"/>
    <property type="match status" value="1"/>
</dbReference>
<dbReference type="PRINTS" id="PR00690">
    <property type="entry name" value="ADHESNFAMILY"/>
</dbReference>
<dbReference type="Gene3D" id="3.40.50.1980">
    <property type="entry name" value="Nitrogenase molybdenum iron protein domain"/>
    <property type="match status" value="2"/>
</dbReference>
<comment type="subcellular location">
    <subcellularLocation>
        <location evidence="1">Cell envelope</location>
    </subcellularLocation>
</comment>
<dbReference type="InterPro" id="IPR006128">
    <property type="entry name" value="Lipoprotein_PsaA-like"/>
</dbReference>
<dbReference type="InterPro" id="IPR006127">
    <property type="entry name" value="ZnuA-like"/>
</dbReference>
<dbReference type="SUPFAM" id="SSF53807">
    <property type="entry name" value="Helical backbone' metal receptor"/>
    <property type="match status" value="1"/>
</dbReference>
<evidence type="ECO:0000256" key="4">
    <source>
        <dbReference type="ARBA" id="ARBA00022729"/>
    </source>
</evidence>
<comment type="similarity">
    <text evidence="5">Belongs to the bacterial solute-binding protein 9 family.</text>
</comment>
<dbReference type="EMBL" id="BAAAYK010000038">
    <property type="protein sequence ID" value="GAA3363608.1"/>
    <property type="molecule type" value="Genomic_DNA"/>
</dbReference>